<feature type="domain" description="Stress-response A/B barrel" evidence="1">
    <location>
        <begin position="35"/>
        <end position="130"/>
    </location>
</feature>
<dbReference type="SMART" id="SM00886">
    <property type="entry name" value="Dabb"/>
    <property type="match status" value="1"/>
</dbReference>
<comment type="caution">
    <text evidence="2">The sequence shown here is derived from an EMBL/GenBank/DDBJ whole genome shotgun (WGS) entry which is preliminary data.</text>
</comment>
<proteinExistence type="predicted"/>
<evidence type="ECO:0000313" key="3">
    <source>
        <dbReference type="Proteomes" id="UP000837932"/>
    </source>
</evidence>
<dbReference type="Pfam" id="PF07876">
    <property type="entry name" value="Dabb"/>
    <property type="match status" value="1"/>
</dbReference>
<dbReference type="NCBIfam" id="TIGR01409">
    <property type="entry name" value="TAT_signal_seq"/>
    <property type="match status" value="1"/>
</dbReference>
<dbReference type="InterPro" id="IPR011008">
    <property type="entry name" value="Dimeric_a/b-barrel"/>
</dbReference>
<dbReference type="EMBL" id="CAKLPY010000001">
    <property type="protein sequence ID" value="CAH0995177.1"/>
    <property type="molecule type" value="Genomic_DNA"/>
</dbReference>
<evidence type="ECO:0000313" key="2">
    <source>
        <dbReference type="EMBL" id="CAH0995177.1"/>
    </source>
</evidence>
<dbReference type="Proteomes" id="UP000837932">
    <property type="component" value="Unassembled WGS sequence"/>
</dbReference>
<dbReference type="InterPro" id="IPR006311">
    <property type="entry name" value="TAT_signal"/>
</dbReference>
<dbReference type="Gene3D" id="3.30.70.100">
    <property type="match status" value="1"/>
</dbReference>
<name>A0ABN8EQM2_9BACT</name>
<dbReference type="InterPro" id="IPR013097">
    <property type="entry name" value="Dabb"/>
</dbReference>
<dbReference type="InterPro" id="IPR019546">
    <property type="entry name" value="TAT_signal_bac_arc"/>
</dbReference>
<keyword evidence="3" id="KW-1185">Reference proteome</keyword>
<dbReference type="RefSeq" id="WP_238805593.1">
    <property type="nucleotide sequence ID" value="NZ_CAKLPY010000001.1"/>
</dbReference>
<reference evidence="2" key="1">
    <citation type="submission" date="2021-12" db="EMBL/GenBank/DDBJ databases">
        <authorList>
            <person name="Rodrigo-Torres L."/>
            <person name="Arahal R. D."/>
            <person name="Lucena T."/>
        </authorList>
    </citation>
    <scope>NUCLEOTIDE SEQUENCE</scope>
    <source>
        <strain evidence="2">CECT 8858</strain>
    </source>
</reference>
<organism evidence="2 3">
    <name type="scientific">Emticicia aquatica</name>
    <dbReference type="NCBI Taxonomy" id="1681835"/>
    <lineage>
        <taxon>Bacteria</taxon>
        <taxon>Pseudomonadati</taxon>
        <taxon>Bacteroidota</taxon>
        <taxon>Cytophagia</taxon>
        <taxon>Cytophagales</taxon>
        <taxon>Leadbetterellaceae</taxon>
        <taxon>Emticicia</taxon>
    </lineage>
</organism>
<dbReference type="PROSITE" id="PS51502">
    <property type="entry name" value="S_R_A_B_BARREL"/>
    <property type="match status" value="1"/>
</dbReference>
<dbReference type="PROSITE" id="PS51318">
    <property type="entry name" value="TAT"/>
    <property type="match status" value="1"/>
</dbReference>
<protein>
    <recommendedName>
        <fullName evidence="1">Stress-response A/B barrel domain-containing protein</fullName>
    </recommendedName>
</protein>
<sequence length="135" mass="15606">MKNLSRRNFVKNVSLATAATATFSTADAKNIKDIFVHHVYFWLKNPNSEADKSKLLEGLEKLSKVPTIRMVHIGSPASTNRSVIERGYAVSWLCFFDNLEEEEIYQKHPIHLKFVEDYSYLWEKVIVYDAIGPKR</sequence>
<gene>
    <name evidence="2" type="ORF">EMA8858_01297</name>
</gene>
<accession>A0ABN8EQM2</accession>
<dbReference type="SUPFAM" id="SSF54909">
    <property type="entry name" value="Dimeric alpha+beta barrel"/>
    <property type="match status" value="1"/>
</dbReference>
<evidence type="ECO:0000259" key="1">
    <source>
        <dbReference type="PROSITE" id="PS51502"/>
    </source>
</evidence>